<gene>
    <name evidence="3" type="ORF">Lalb_Chr15g0084671</name>
</gene>
<feature type="signal peptide" evidence="2">
    <location>
        <begin position="1"/>
        <end position="19"/>
    </location>
</feature>
<dbReference type="EMBL" id="WOCE01000015">
    <property type="protein sequence ID" value="KAE9598787.1"/>
    <property type="molecule type" value="Genomic_DNA"/>
</dbReference>
<protein>
    <submittedName>
        <fullName evidence="3">Uncharacterized protein</fullName>
    </submittedName>
</protein>
<proteinExistence type="predicted"/>
<keyword evidence="1" id="KW-0472">Membrane</keyword>
<feature type="transmembrane region" description="Helical" evidence="1">
    <location>
        <begin position="73"/>
        <end position="94"/>
    </location>
</feature>
<sequence length="105" mass="11980">MYNCCGYYCSHLFLSLSLSFSVSTSFSDSQILSTNQLPPHLLLTSIPSLSLSLSLSLSSLVQHSLYIHTTHPSLFSVLYYFSSTFLHFMIWEFLGLPHDFNFHSF</sequence>
<name>A0A6A4PEM0_LUPAL</name>
<evidence type="ECO:0000313" key="4">
    <source>
        <dbReference type="Proteomes" id="UP000447434"/>
    </source>
</evidence>
<keyword evidence="4" id="KW-1185">Reference proteome</keyword>
<keyword evidence="1" id="KW-1133">Transmembrane helix</keyword>
<organism evidence="3 4">
    <name type="scientific">Lupinus albus</name>
    <name type="common">White lupine</name>
    <name type="synonym">Lupinus termis</name>
    <dbReference type="NCBI Taxonomy" id="3870"/>
    <lineage>
        <taxon>Eukaryota</taxon>
        <taxon>Viridiplantae</taxon>
        <taxon>Streptophyta</taxon>
        <taxon>Embryophyta</taxon>
        <taxon>Tracheophyta</taxon>
        <taxon>Spermatophyta</taxon>
        <taxon>Magnoliopsida</taxon>
        <taxon>eudicotyledons</taxon>
        <taxon>Gunneridae</taxon>
        <taxon>Pentapetalae</taxon>
        <taxon>rosids</taxon>
        <taxon>fabids</taxon>
        <taxon>Fabales</taxon>
        <taxon>Fabaceae</taxon>
        <taxon>Papilionoideae</taxon>
        <taxon>50 kb inversion clade</taxon>
        <taxon>genistoids sensu lato</taxon>
        <taxon>core genistoids</taxon>
        <taxon>Genisteae</taxon>
        <taxon>Lupinus</taxon>
    </lineage>
</organism>
<accession>A0A6A4PEM0</accession>
<evidence type="ECO:0000256" key="1">
    <source>
        <dbReference type="SAM" id="Phobius"/>
    </source>
</evidence>
<keyword evidence="1" id="KW-0812">Transmembrane</keyword>
<feature type="chain" id="PRO_5025363707" evidence="2">
    <location>
        <begin position="20"/>
        <end position="105"/>
    </location>
</feature>
<evidence type="ECO:0000313" key="3">
    <source>
        <dbReference type="EMBL" id="KAE9598787.1"/>
    </source>
</evidence>
<dbReference type="AlphaFoldDB" id="A0A6A4PEM0"/>
<keyword evidence="2" id="KW-0732">Signal</keyword>
<feature type="transmembrane region" description="Helical" evidence="1">
    <location>
        <begin position="37"/>
        <end position="61"/>
    </location>
</feature>
<dbReference type="Proteomes" id="UP000447434">
    <property type="component" value="Chromosome 15"/>
</dbReference>
<reference evidence="4" key="1">
    <citation type="journal article" date="2020" name="Nat. Commun.">
        <title>Genome sequence of the cluster root forming white lupin.</title>
        <authorList>
            <person name="Hufnagel B."/>
            <person name="Marques A."/>
            <person name="Soriano A."/>
            <person name="Marques L."/>
            <person name="Divol F."/>
            <person name="Doumas P."/>
            <person name="Sallet E."/>
            <person name="Mancinotti D."/>
            <person name="Carrere S."/>
            <person name="Marande W."/>
            <person name="Arribat S."/>
            <person name="Keller J."/>
            <person name="Huneau C."/>
            <person name="Blein T."/>
            <person name="Aime D."/>
            <person name="Laguerre M."/>
            <person name="Taylor J."/>
            <person name="Schubert V."/>
            <person name="Nelson M."/>
            <person name="Geu-Flores F."/>
            <person name="Crespi M."/>
            <person name="Gallardo-Guerrero K."/>
            <person name="Delaux P.-M."/>
            <person name="Salse J."/>
            <person name="Berges H."/>
            <person name="Guyot R."/>
            <person name="Gouzy J."/>
            <person name="Peret B."/>
        </authorList>
    </citation>
    <scope>NUCLEOTIDE SEQUENCE [LARGE SCALE GENOMIC DNA]</scope>
    <source>
        <strain evidence="4">cv. Amiga</strain>
    </source>
</reference>
<comment type="caution">
    <text evidence="3">The sequence shown here is derived from an EMBL/GenBank/DDBJ whole genome shotgun (WGS) entry which is preliminary data.</text>
</comment>
<evidence type="ECO:0000256" key="2">
    <source>
        <dbReference type="SAM" id="SignalP"/>
    </source>
</evidence>